<dbReference type="GO" id="GO:0003677">
    <property type="term" value="F:DNA binding"/>
    <property type="evidence" value="ECO:0007669"/>
    <property type="project" value="UniProtKB-KW"/>
</dbReference>
<dbReference type="AlphaFoldDB" id="A0A554JAA4"/>
<dbReference type="PANTHER" id="PTHR42848:SF1">
    <property type="entry name" value="HOLLIDAY JUNCTION BRANCH MIGRATION COMPLEX SUBUNIT RUVB"/>
    <property type="match status" value="1"/>
</dbReference>
<dbReference type="NCBIfam" id="TIGR00635">
    <property type="entry name" value="ruvB"/>
    <property type="match status" value="1"/>
</dbReference>
<comment type="caution">
    <text evidence="7">The sequence shown here is derived from an EMBL/GenBank/DDBJ whole genome shotgun (WGS) entry which is preliminary data.</text>
</comment>
<dbReference type="InterPro" id="IPR041445">
    <property type="entry name" value="AAA_lid_4"/>
</dbReference>
<dbReference type="Pfam" id="PF17864">
    <property type="entry name" value="AAA_lid_4"/>
    <property type="match status" value="1"/>
</dbReference>
<evidence type="ECO:0000256" key="2">
    <source>
        <dbReference type="ARBA" id="ARBA00022840"/>
    </source>
</evidence>
<reference evidence="7 8" key="1">
    <citation type="submission" date="2017-07" db="EMBL/GenBank/DDBJ databases">
        <title>Mechanisms for carbon and nitrogen cycling indicate functional differentiation within the Candidate Phyla Radiation.</title>
        <authorList>
            <person name="Danczak R.E."/>
            <person name="Johnston M.D."/>
            <person name="Kenah C."/>
            <person name="Slattery M."/>
            <person name="Wrighton K.C."/>
            <person name="Wilkins M.J."/>
        </authorList>
    </citation>
    <scope>NUCLEOTIDE SEQUENCE [LARGE SCALE GENOMIC DNA]</scope>
    <source>
        <strain evidence="7">Gr01-1014_77</strain>
    </source>
</reference>
<evidence type="ECO:0000313" key="7">
    <source>
        <dbReference type="EMBL" id="TSC65210.1"/>
    </source>
</evidence>
<keyword evidence="7" id="KW-0347">Helicase</keyword>
<feature type="non-terminal residue" evidence="7">
    <location>
        <position position="1"/>
    </location>
</feature>
<dbReference type="PANTHER" id="PTHR42848">
    <property type="match status" value="1"/>
</dbReference>
<dbReference type="InterPro" id="IPR008823">
    <property type="entry name" value="RuvB_wg_C"/>
</dbReference>
<dbReference type="GO" id="GO:0006281">
    <property type="term" value="P:DNA repair"/>
    <property type="evidence" value="ECO:0007669"/>
    <property type="project" value="InterPro"/>
</dbReference>
<dbReference type="Pfam" id="PF05491">
    <property type="entry name" value="WHD_RuvB"/>
    <property type="match status" value="1"/>
</dbReference>
<dbReference type="GO" id="GO:0005524">
    <property type="term" value="F:ATP binding"/>
    <property type="evidence" value="ECO:0007669"/>
    <property type="project" value="UniProtKB-KW"/>
</dbReference>
<evidence type="ECO:0000256" key="3">
    <source>
        <dbReference type="ARBA" id="ARBA00023125"/>
    </source>
</evidence>
<keyword evidence="1" id="KW-0547">Nucleotide-binding</keyword>
<dbReference type="Gene3D" id="1.10.10.10">
    <property type="entry name" value="Winged helix-like DNA-binding domain superfamily/Winged helix DNA-binding domain"/>
    <property type="match status" value="1"/>
</dbReference>
<keyword evidence="7" id="KW-0378">Hydrolase</keyword>
<dbReference type="Gene3D" id="1.10.8.60">
    <property type="match status" value="1"/>
</dbReference>
<dbReference type="InterPro" id="IPR027417">
    <property type="entry name" value="P-loop_NTPase"/>
</dbReference>
<gene>
    <name evidence="7" type="ORF">G01um101477_578</name>
</gene>
<evidence type="ECO:0000259" key="5">
    <source>
        <dbReference type="Pfam" id="PF05496"/>
    </source>
</evidence>
<dbReference type="EMBL" id="VMFF01000060">
    <property type="protein sequence ID" value="TSC65210.1"/>
    <property type="molecule type" value="Genomic_DNA"/>
</dbReference>
<dbReference type="InterPro" id="IPR008824">
    <property type="entry name" value="RuvB-like_N"/>
</dbReference>
<dbReference type="NCBIfam" id="NF000868">
    <property type="entry name" value="PRK00080.1"/>
    <property type="match status" value="1"/>
</dbReference>
<dbReference type="InterPro" id="IPR004605">
    <property type="entry name" value="DNA_helicase_Holl-junc_RuvB"/>
</dbReference>
<dbReference type="GO" id="GO:0006310">
    <property type="term" value="P:DNA recombination"/>
    <property type="evidence" value="ECO:0007669"/>
    <property type="project" value="InterPro"/>
</dbReference>
<dbReference type="Proteomes" id="UP000319613">
    <property type="component" value="Unassembled WGS sequence"/>
</dbReference>
<name>A0A554JAA4_9BACT</name>
<evidence type="ECO:0000259" key="4">
    <source>
        <dbReference type="Pfam" id="PF05491"/>
    </source>
</evidence>
<evidence type="ECO:0000259" key="6">
    <source>
        <dbReference type="Pfam" id="PF17864"/>
    </source>
</evidence>
<dbReference type="InterPro" id="IPR036388">
    <property type="entry name" value="WH-like_DNA-bd_sf"/>
</dbReference>
<sequence>IKITSGPSIERGGDLASILSNLSENDILFIDEIHRLNKNVEEILYPAMEEFALDLVLGKGPGARSMRLSLPKFTIVGATTRMGLISAPLRDRFGMVQRLDFYEQGEVEKILQRSAKLLGLEYEMEAVTELAKRSRFTPRIANRLLKRVRDFAEVHGNGKINAETSKKALEMLQIDEMGLDRNDLRILEALIDKFGGGPVGLKTLAMSTSEEEDTVTDVYEPYLLRLGFIKRTPKGREATDLAYKHLGKNVKSNTLL</sequence>
<feature type="domain" description="RuvB AAA lid" evidence="6">
    <location>
        <begin position="102"/>
        <end position="175"/>
    </location>
</feature>
<dbReference type="HAMAP" id="MF_00016">
    <property type="entry name" value="DNA_HJ_migration_RuvB"/>
    <property type="match status" value="1"/>
</dbReference>
<feature type="domain" description="RuvB winged helix C-terminal" evidence="4">
    <location>
        <begin position="176"/>
        <end position="246"/>
    </location>
</feature>
<keyword evidence="2" id="KW-0067">ATP-binding</keyword>
<proteinExistence type="inferred from homology"/>
<dbReference type="Gene3D" id="3.40.50.300">
    <property type="entry name" value="P-loop containing nucleotide triphosphate hydrolases"/>
    <property type="match status" value="1"/>
</dbReference>
<dbReference type="InterPro" id="IPR036390">
    <property type="entry name" value="WH_DNA-bd_sf"/>
</dbReference>
<dbReference type="GO" id="GO:0009378">
    <property type="term" value="F:four-way junction helicase activity"/>
    <property type="evidence" value="ECO:0007669"/>
    <property type="project" value="InterPro"/>
</dbReference>
<keyword evidence="3" id="KW-0238">DNA-binding</keyword>
<dbReference type="Pfam" id="PF05496">
    <property type="entry name" value="RuvB_N"/>
    <property type="match status" value="1"/>
</dbReference>
<evidence type="ECO:0000256" key="1">
    <source>
        <dbReference type="ARBA" id="ARBA00022741"/>
    </source>
</evidence>
<protein>
    <submittedName>
        <fullName evidence="7">Holliday junction ATP-dependent DNA helicase RuvB</fullName>
    </submittedName>
</protein>
<evidence type="ECO:0000313" key="8">
    <source>
        <dbReference type="Proteomes" id="UP000319613"/>
    </source>
</evidence>
<feature type="domain" description="RuvB-like AAA+ ATPase" evidence="5">
    <location>
        <begin position="1"/>
        <end position="99"/>
    </location>
</feature>
<dbReference type="SUPFAM" id="SSF52540">
    <property type="entry name" value="P-loop containing nucleoside triphosphate hydrolases"/>
    <property type="match status" value="1"/>
</dbReference>
<dbReference type="SUPFAM" id="SSF46785">
    <property type="entry name" value="Winged helix' DNA-binding domain"/>
    <property type="match status" value="1"/>
</dbReference>
<accession>A0A554JAA4</accession>
<organism evidence="7 8">
    <name type="scientific">Candidatus Doudnabacteria bacterium Gr01-1014_77</name>
    <dbReference type="NCBI Taxonomy" id="2017133"/>
    <lineage>
        <taxon>Bacteria</taxon>
        <taxon>Candidatus Doudnaibacteriota</taxon>
    </lineage>
</organism>